<dbReference type="Pfam" id="PF00722">
    <property type="entry name" value="Glyco_hydro_16"/>
    <property type="match status" value="1"/>
</dbReference>
<dbReference type="STRING" id="1090615.SAMN04515671_1466"/>
<organism evidence="2 3">
    <name type="scientific">Nakamurella panacisegetis</name>
    <dbReference type="NCBI Taxonomy" id="1090615"/>
    <lineage>
        <taxon>Bacteria</taxon>
        <taxon>Bacillati</taxon>
        <taxon>Actinomycetota</taxon>
        <taxon>Actinomycetes</taxon>
        <taxon>Nakamurellales</taxon>
        <taxon>Nakamurellaceae</taxon>
        <taxon>Nakamurella</taxon>
    </lineage>
</organism>
<evidence type="ECO:0000313" key="3">
    <source>
        <dbReference type="Proteomes" id="UP000198741"/>
    </source>
</evidence>
<gene>
    <name evidence="2" type="ORF">SAMN04515671_1466</name>
</gene>
<dbReference type="OrthoDB" id="9809583at2"/>
<dbReference type="GO" id="GO:0005975">
    <property type="term" value="P:carbohydrate metabolic process"/>
    <property type="evidence" value="ECO:0007669"/>
    <property type="project" value="InterPro"/>
</dbReference>
<dbReference type="SUPFAM" id="SSF49899">
    <property type="entry name" value="Concanavalin A-like lectins/glucanases"/>
    <property type="match status" value="1"/>
</dbReference>
<proteinExistence type="predicted"/>
<dbReference type="Proteomes" id="UP000198741">
    <property type="component" value="Chromosome I"/>
</dbReference>
<dbReference type="EMBL" id="LT629710">
    <property type="protein sequence ID" value="SDO60586.1"/>
    <property type="molecule type" value="Genomic_DNA"/>
</dbReference>
<dbReference type="Gene3D" id="2.60.120.200">
    <property type="match status" value="1"/>
</dbReference>
<reference evidence="2 3" key="1">
    <citation type="submission" date="2016-10" db="EMBL/GenBank/DDBJ databases">
        <authorList>
            <person name="de Groot N.N."/>
        </authorList>
    </citation>
    <scope>NUCLEOTIDE SEQUENCE [LARGE SCALE GENOMIC DNA]</scope>
    <source>
        <strain evidence="3">P4-7,KCTC 19426,CECT 7604</strain>
    </source>
</reference>
<keyword evidence="2" id="KW-0378">Hydrolase</keyword>
<name>A0A1H0KXR3_9ACTN</name>
<accession>A0A1H0KXR3</accession>
<evidence type="ECO:0000259" key="1">
    <source>
        <dbReference type="PROSITE" id="PS51762"/>
    </source>
</evidence>
<dbReference type="InterPro" id="IPR000757">
    <property type="entry name" value="Beta-glucanase-like"/>
</dbReference>
<evidence type="ECO:0000313" key="2">
    <source>
        <dbReference type="EMBL" id="SDO60586.1"/>
    </source>
</evidence>
<feature type="domain" description="GH16" evidence="1">
    <location>
        <begin position="28"/>
        <end position="264"/>
    </location>
</feature>
<protein>
    <submittedName>
        <fullName evidence="2">Glycosyl hydrolases family 16</fullName>
    </submittedName>
</protein>
<dbReference type="InterPro" id="IPR013320">
    <property type="entry name" value="ConA-like_dom_sf"/>
</dbReference>
<keyword evidence="3" id="KW-1185">Reference proteome</keyword>
<dbReference type="RefSeq" id="WP_090475392.1">
    <property type="nucleotide sequence ID" value="NZ_LT629710.1"/>
</dbReference>
<dbReference type="CDD" id="cd00413">
    <property type="entry name" value="Glyco_hydrolase_16"/>
    <property type="match status" value="1"/>
</dbReference>
<sequence length="264" mass="29038">MSVTRRLDRSGYALCFDEDFTGGVLNGDRWIDHYLPHWTTPARSAARYALTGDGLELRIDADQPAWRPEDGELRVSNLQTGSFAGPVGSTIGQHRHRPDLQVRTAVPTRSSWTPSSGLVEVTVSASPDVTCMVGIWMVGFEQNGPTESGEICIAELFGDAVGRYGSNIRAGVKAHHDPRLRTDIVDVSLDLDATTAHTYAAAWDAAGIGIYVDDDLVRELDQAITYPQQLMIDLFEFPDGTDRPDRAYPKSAVVHRVRAFEPLL</sequence>
<dbReference type="PROSITE" id="PS51762">
    <property type="entry name" value="GH16_2"/>
    <property type="match status" value="1"/>
</dbReference>
<dbReference type="AlphaFoldDB" id="A0A1H0KXR3"/>
<dbReference type="GO" id="GO:0004553">
    <property type="term" value="F:hydrolase activity, hydrolyzing O-glycosyl compounds"/>
    <property type="evidence" value="ECO:0007669"/>
    <property type="project" value="InterPro"/>
</dbReference>